<protein>
    <submittedName>
        <fullName evidence="2">Uncharacterized protein</fullName>
    </submittedName>
</protein>
<dbReference type="Proteomes" id="UP000000305">
    <property type="component" value="Unassembled WGS sequence"/>
</dbReference>
<evidence type="ECO:0000313" key="2">
    <source>
        <dbReference type="EMBL" id="EFX72204.1"/>
    </source>
</evidence>
<keyword evidence="3" id="KW-1185">Reference proteome</keyword>
<evidence type="ECO:0000256" key="1">
    <source>
        <dbReference type="SAM" id="MobiDB-lite"/>
    </source>
</evidence>
<sequence length="71" mass="8693">MNRSRERSNTRDRYRLRSVRNIRTEPEQRRPRYTKPSLQTREKCRVIHGIKCSTQVEKSQYSRSSWVNSHD</sequence>
<dbReference type="EMBL" id="GL732601">
    <property type="protein sequence ID" value="EFX72204.1"/>
    <property type="molecule type" value="Genomic_DNA"/>
</dbReference>
<evidence type="ECO:0000313" key="3">
    <source>
        <dbReference type="Proteomes" id="UP000000305"/>
    </source>
</evidence>
<accession>E9H7K9</accession>
<feature type="compositionally biased region" description="Basic and acidic residues" evidence="1">
    <location>
        <begin position="1"/>
        <end position="15"/>
    </location>
</feature>
<organism evidence="2 3">
    <name type="scientific">Daphnia pulex</name>
    <name type="common">Water flea</name>
    <dbReference type="NCBI Taxonomy" id="6669"/>
    <lineage>
        <taxon>Eukaryota</taxon>
        <taxon>Metazoa</taxon>
        <taxon>Ecdysozoa</taxon>
        <taxon>Arthropoda</taxon>
        <taxon>Crustacea</taxon>
        <taxon>Branchiopoda</taxon>
        <taxon>Diplostraca</taxon>
        <taxon>Cladocera</taxon>
        <taxon>Anomopoda</taxon>
        <taxon>Daphniidae</taxon>
        <taxon>Daphnia</taxon>
    </lineage>
</organism>
<reference evidence="2 3" key="1">
    <citation type="journal article" date="2011" name="Science">
        <title>The ecoresponsive genome of Daphnia pulex.</title>
        <authorList>
            <person name="Colbourne J.K."/>
            <person name="Pfrender M.E."/>
            <person name="Gilbert D."/>
            <person name="Thomas W.K."/>
            <person name="Tucker A."/>
            <person name="Oakley T.H."/>
            <person name="Tokishita S."/>
            <person name="Aerts A."/>
            <person name="Arnold G.J."/>
            <person name="Basu M.K."/>
            <person name="Bauer D.J."/>
            <person name="Caceres C.E."/>
            <person name="Carmel L."/>
            <person name="Casola C."/>
            <person name="Choi J.H."/>
            <person name="Detter J.C."/>
            <person name="Dong Q."/>
            <person name="Dusheyko S."/>
            <person name="Eads B.D."/>
            <person name="Frohlich T."/>
            <person name="Geiler-Samerotte K.A."/>
            <person name="Gerlach D."/>
            <person name="Hatcher P."/>
            <person name="Jogdeo S."/>
            <person name="Krijgsveld J."/>
            <person name="Kriventseva E.V."/>
            <person name="Kultz D."/>
            <person name="Laforsch C."/>
            <person name="Lindquist E."/>
            <person name="Lopez J."/>
            <person name="Manak J.R."/>
            <person name="Muller J."/>
            <person name="Pangilinan J."/>
            <person name="Patwardhan R.P."/>
            <person name="Pitluck S."/>
            <person name="Pritham E.J."/>
            <person name="Rechtsteiner A."/>
            <person name="Rho M."/>
            <person name="Rogozin I.B."/>
            <person name="Sakarya O."/>
            <person name="Salamov A."/>
            <person name="Schaack S."/>
            <person name="Shapiro H."/>
            <person name="Shiga Y."/>
            <person name="Skalitzky C."/>
            <person name="Smith Z."/>
            <person name="Souvorov A."/>
            <person name="Sung W."/>
            <person name="Tang Z."/>
            <person name="Tsuchiya D."/>
            <person name="Tu H."/>
            <person name="Vos H."/>
            <person name="Wang M."/>
            <person name="Wolf Y.I."/>
            <person name="Yamagata H."/>
            <person name="Yamada T."/>
            <person name="Ye Y."/>
            <person name="Shaw J.R."/>
            <person name="Andrews J."/>
            <person name="Crease T.J."/>
            <person name="Tang H."/>
            <person name="Lucas S.M."/>
            <person name="Robertson H.M."/>
            <person name="Bork P."/>
            <person name="Koonin E.V."/>
            <person name="Zdobnov E.M."/>
            <person name="Grigoriev I.V."/>
            <person name="Lynch M."/>
            <person name="Boore J.L."/>
        </authorList>
    </citation>
    <scope>NUCLEOTIDE SEQUENCE [LARGE SCALE GENOMIC DNA]</scope>
</reference>
<feature type="region of interest" description="Disordered" evidence="1">
    <location>
        <begin position="1"/>
        <end position="39"/>
    </location>
</feature>
<name>E9H7K9_DAPPU</name>
<gene>
    <name evidence="2" type="ORF">DAPPUDRAFT_254668</name>
</gene>
<dbReference type="HOGENOM" id="CLU_2742637_0_0_1"/>
<dbReference type="InParanoid" id="E9H7K9"/>
<dbReference type="KEGG" id="dpx:DAPPUDRAFT_254668"/>
<dbReference type="AlphaFoldDB" id="E9H7K9"/>
<proteinExistence type="predicted"/>